<dbReference type="EMBL" id="JRES01000027">
    <property type="protein sequence ID" value="KNC34825.1"/>
    <property type="molecule type" value="Genomic_DNA"/>
</dbReference>
<reference evidence="1 2" key="1">
    <citation type="journal article" date="2015" name="Nat. Commun.">
        <title>Lucilia cuprina genome unlocks parasitic fly biology to underpin future interventions.</title>
        <authorList>
            <person name="Anstead C.A."/>
            <person name="Korhonen P.K."/>
            <person name="Young N.D."/>
            <person name="Hall R.S."/>
            <person name="Jex A.R."/>
            <person name="Murali S.C."/>
            <person name="Hughes D.S."/>
            <person name="Lee S.F."/>
            <person name="Perry T."/>
            <person name="Stroehlein A.J."/>
            <person name="Ansell B.R."/>
            <person name="Breugelmans B."/>
            <person name="Hofmann A."/>
            <person name="Qu J."/>
            <person name="Dugan S."/>
            <person name="Lee S.L."/>
            <person name="Chao H."/>
            <person name="Dinh H."/>
            <person name="Han Y."/>
            <person name="Doddapaneni H.V."/>
            <person name="Worley K.C."/>
            <person name="Muzny D.M."/>
            <person name="Ioannidis P."/>
            <person name="Waterhouse R.M."/>
            <person name="Zdobnov E.M."/>
            <person name="James P.J."/>
            <person name="Bagnall N.H."/>
            <person name="Kotze A.C."/>
            <person name="Gibbs R.A."/>
            <person name="Richards S."/>
            <person name="Batterham P."/>
            <person name="Gasser R.B."/>
        </authorList>
    </citation>
    <scope>NUCLEOTIDE SEQUENCE [LARGE SCALE GENOMIC DNA]</scope>
    <source>
        <strain evidence="1 2">LS</strain>
        <tissue evidence="1">Full body</tissue>
    </source>
</reference>
<protein>
    <submittedName>
        <fullName evidence="1">Uncharacterized protein</fullName>
    </submittedName>
</protein>
<proteinExistence type="predicted"/>
<sequence length="169" mass="19296">MKNLYNTSYVVASSNRSADRDILTGDSLHVFKVLLLLIGLLLQSGDNDAPQYVRLSCNNTIIITLILLYECVFEKMERESINVTPCWLIKPCGLSHNHHHVWPRYALASKDLIREVFIPYTTLVGSLDESHEQHGNWISAPERSDSQPKDCQIREKTGNFFSKKEHPVT</sequence>
<accession>A0A0L0CR23</accession>
<evidence type="ECO:0000313" key="1">
    <source>
        <dbReference type="EMBL" id="KNC34825.1"/>
    </source>
</evidence>
<dbReference type="AlphaFoldDB" id="A0A0L0CR23"/>
<keyword evidence="2" id="KW-1185">Reference proteome</keyword>
<dbReference type="Proteomes" id="UP000037069">
    <property type="component" value="Unassembled WGS sequence"/>
</dbReference>
<evidence type="ECO:0000313" key="2">
    <source>
        <dbReference type="Proteomes" id="UP000037069"/>
    </source>
</evidence>
<organism evidence="1 2">
    <name type="scientific">Lucilia cuprina</name>
    <name type="common">Green bottle fly</name>
    <name type="synonym">Australian sheep blowfly</name>
    <dbReference type="NCBI Taxonomy" id="7375"/>
    <lineage>
        <taxon>Eukaryota</taxon>
        <taxon>Metazoa</taxon>
        <taxon>Ecdysozoa</taxon>
        <taxon>Arthropoda</taxon>
        <taxon>Hexapoda</taxon>
        <taxon>Insecta</taxon>
        <taxon>Pterygota</taxon>
        <taxon>Neoptera</taxon>
        <taxon>Endopterygota</taxon>
        <taxon>Diptera</taxon>
        <taxon>Brachycera</taxon>
        <taxon>Muscomorpha</taxon>
        <taxon>Oestroidea</taxon>
        <taxon>Calliphoridae</taxon>
        <taxon>Luciliinae</taxon>
        <taxon>Lucilia</taxon>
    </lineage>
</organism>
<name>A0A0L0CR23_LUCCU</name>
<comment type="caution">
    <text evidence="1">The sequence shown here is derived from an EMBL/GenBank/DDBJ whole genome shotgun (WGS) entry which is preliminary data.</text>
</comment>
<gene>
    <name evidence="1" type="ORF">FF38_06763</name>
</gene>